<feature type="binding site" evidence="10">
    <location>
        <position position="8"/>
    </location>
    <ligand>
        <name>Mn(2+)</name>
        <dbReference type="ChEBI" id="CHEBI:29035"/>
        <label>1</label>
    </ligand>
</feature>
<dbReference type="Gene3D" id="3.60.21.10">
    <property type="match status" value="1"/>
</dbReference>
<keyword evidence="3 10" id="KW-0997">Cell inner membrane</keyword>
<evidence type="ECO:0000256" key="5">
    <source>
        <dbReference type="ARBA" id="ARBA00022723"/>
    </source>
</evidence>
<keyword evidence="5 10" id="KW-0479">Metal-binding</keyword>
<dbReference type="GO" id="GO:0005737">
    <property type="term" value="C:cytoplasm"/>
    <property type="evidence" value="ECO:0007669"/>
    <property type="project" value="InterPro"/>
</dbReference>
<protein>
    <recommendedName>
        <fullName evidence="10">UDP-2,3-diacylglucosamine hydrolase</fullName>
        <ecNumber evidence="10">3.6.1.54</ecNumber>
    </recommendedName>
    <alternativeName>
        <fullName evidence="10">UDP-2,3-diacylglucosamine diphosphatase</fullName>
    </alternativeName>
</protein>
<dbReference type="PANTHER" id="PTHR34990:SF1">
    <property type="entry name" value="UDP-2,3-DIACYLGLUCOSAMINE HYDROLASE"/>
    <property type="match status" value="1"/>
</dbReference>
<dbReference type="InterPro" id="IPR043461">
    <property type="entry name" value="LpxH-like"/>
</dbReference>
<dbReference type="PANTHER" id="PTHR34990">
    <property type="entry name" value="UDP-2,3-DIACYLGLUCOSAMINE HYDROLASE-RELATED"/>
    <property type="match status" value="1"/>
</dbReference>
<dbReference type="GO" id="GO:0009245">
    <property type="term" value="P:lipid A biosynthetic process"/>
    <property type="evidence" value="ECO:0007669"/>
    <property type="project" value="UniProtKB-UniRule"/>
</dbReference>
<organism evidence="12 13">
    <name type="scientific">Candidatus Anaerobiospirillum pullistercoris</name>
    <dbReference type="NCBI Taxonomy" id="2838452"/>
    <lineage>
        <taxon>Bacteria</taxon>
        <taxon>Pseudomonadati</taxon>
        <taxon>Pseudomonadota</taxon>
        <taxon>Gammaproteobacteria</taxon>
        <taxon>Aeromonadales</taxon>
        <taxon>Succinivibrionaceae</taxon>
        <taxon>Anaerobiospirillum</taxon>
    </lineage>
</organism>
<dbReference type="GO" id="GO:0030145">
    <property type="term" value="F:manganese ion binding"/>
    <property type="evidence" value="ECO:0007669"/>
    <property type="project" value="UniProtKB-UniRule"/>
</dbReference>
<feature type="binding site" evidence="10">
    <location>
        <position position="163"/>
    </location>
    <ligand>
        <name>substrate</name>
    </ligand>
</feature>
<comment type="similarity">
    <text evidence="10">Belongs to the LpxH family.</text>
</comment>
<comment type="cofactor">
    <cofactor evidence="10">
        <name>Mn(2+)</name>
        <dbReference type="ChEBI" id="CHEBI:29035"/>
    </cofactor>
    <text evidence="10">Binds 2 Mn(2+) ions per subunit in a binuclear metal center.</text>
</comment>
<accession>A0A9D1WC83</accession>
<evidence type="ECO:0000256" key="7">
    <source>
        <dbReference type="ARBA" id="ARBA00023098"/>
    </source>
</evidence>
<feature type="binding site" evidence="10">
    <location>
        <position position="78"/>
    </location>
    <ligand>
        <name>Mn(2+)</name>
        <dbReference type="ChEBI" id="CHEBI:29035"/>
        <label>2</label>
    </ligand>
</feature>
<keyword evidence="1 10" id="KW-1003">Cell membrane</keyword>
<dbReference type="InterPro" id="IPR010138">
    <property type="entry name" value="UDP-diacylglucosamine_Hdrlase"/>
</dbReference>
<feature type="binding site" evidence="10">
    <location>
        <position position="10"/>
    </location>
    <ligand>
        <name>Mn(2+)</name>
        <dbReference type="ChEBI" id="CHEBI:29035"/>
        <label>1</label>
    </ligand>
</feature>
<feature type="binding site" evidence="10">
    <location>
        <position position="206"/>
    </location>
    <ligand>
        <name>substrate</name>
    </ligand>
</feature>
<dbReference type="GO" id="GO:0008758">
    <property type="term" value="F:UDP-2,3-diacylglucosamine hydrolase activity"/>
    <property type="evidence" value="ECO:0007669"/>
    <property type="project" value="UniProtKB-UniRule"/>
</dbReference>
<evidence type="ECO:0000256" key="9">
    <source>
        <dbReference type="ARBA" id="ARBA00023211"/>
    </source>
</evidence>
<feature type="binding site" evidence="10">
    <location>
        <position position="208"/>
    </location>
    <ligand>
        <name>Mn(2+)</name>
        <dbReference type="ChEBI" id="CHEBI:29035"/>
        <label>1</label>
    </ligand>
</feature>
<evidence type="ECO:0000256" key="2">
    <source>
        <dbReference type="ARBA" id="ARBA00022516"/>
    </source>
</evidence>
<feature type="binding site" evidence="10">
    <location>
        <position position="206"/>
    </location>
    <ligand>
        <name>Mn(2+)</name>
        <dbReference type="ChEBI" id="CHEBI:29035"/>
        <label>2</label>
    </ligand>
</feature>
<comment type="subcellular location">
    <subcellularLocation>
        <location evidence="10">Cell inner membrane</location>
        <topology evidence="10">Peripheral membrane protein</topology>
        <orientation evidence="10">Cytoplasmic side</orientation>
    </subcellularLocation>
</comment>
<dbReference type="HAMAP" id="MF_00575">
    <property type="entry name" value="LpxH"/>
    <property type="match status" value="1"/>
</dbReference>
<dbReference type="SUPFAM" id="SSF56300">
    <property type="entry name" value="Metallo-dependent phosphatases"/>
    <property type="match status" value="1"/>
</dbReference>
<dbReference type="CDD" id="cd07398">
    <property type="entry name" value="MPP_YbbF-LpxH"/>
    <property type="match status" value="1"/>
</dbReference>
<evidence type="ECO:0000313" key="12">
    <source>
        <dbReference type="EMBL" id="HIX56142.1"/>
    </source>
</evidence>
<keyword evidence="7 10" id="KW-0443">Lipid metabolism</keyword>
<reference evidence="12" key="2">
    <citation type="submission" date="2021-04" db="EMBL/GenBank/DDBJ databases">
        <authorList>
            <person name="Gilroy R."/>
        </authorList>
    </citation>
    <scope>NUCLEOTIDE SEQUENCE</scope>
    <source>
        <strain evidence="12">USASDec5-558</strain>
    </source>
</reference>
<evidence type="ECO:0000256" key="3">
    <source>
        <dbReference type="ARBA" id="ARBA00022519"/>
    </source>
</evidence>
<evidence type="ECO:0000256" key="6">
    <source>
        <dbReference type="ARBA" id="ARBA00022801"/>
    </source>
</evidence>
<comment type="pathway">
    <text evidence="10">Glycolipid biosynthesis; lipid IV(A) biosynthesis; lipid IV(A) from (3R)-3-hydroxytetradecanoyl-[acyl-carrier-protein] and UDP-N-acetyl-alpha-D-glucosamine: step 4/6.</text>
</comment>
<dbReference type="GO" id="GO:0019897">
    <property type="term" value="C:extrinsic component of plasma membrane"/>
    <property type="evidence" value="ECO:0007669"/>
    <property type="project" value="UniProtKB-UniRule"/>
</dbReference>
<keyword evidence="9 10" id="KW-0464">Manganese</keyword>
<dbReference type="InterPro" id="IPR004843">
    <property type="entry name" value="Calcineurin-like_PHP"/>
</dbReference>
<dbReference type="EC" id="3.6.1.54" evidence="10"/>
<reference evidence="12" key="1">
    <citation type="journal article" date="2021" name="PeerJ">
        <title>Extensive microbial diversity within the chicken gut microbiome revealed by metagenomics and culture.</title>
        <authorList>
            <person name="Gilroy R."/>
            <person name="Ravi A."/>
            <person name="Getino M."/>
            <person name="Pursley I."/>
            <person name="Horton D.L."/>
            <person name="Alikhan N.F."/>
            <person name="Baker D."/>
            <person name="Gharbi K."/>
            <person name="Hall N."/>
            <person name="Watson M."/>
            <person name="Adriaenssens E.M."/>
            <person name="Foster-Nyarko E."/>
            <person name="Jarju S."/>
            <person name="Secka A."/>
            <person name="Antonio M."/>
            <person name="Oren A."/>
            <person name="Chaudhuri R.R."/>
            <person name="La Ragione R."/>
            <person name="Hildebrand F."/>
            <person name="Pallen M.J."/>
        </authorList>
    </citation>
    <scope>NUCLEOTIDE SEQUENCE</scope>
    <source>
        <strain evidence="12">USASDec5-558</strain>
    </source>
</reference>
<dbReference type="Proteomes" id="UP000886829">
    <property type="component" value="Unassembled WGS sequence"/>
</dbReference>
<comment type="catalytic activity">
    <reaction evidence="10">
        <text>UDP-2-N,3-O-bis[(3R)-3-hydroxytetradecanoyl]-alpha-D-glucosamine + H2O = 2-N,3-O-bis[(3R)-3-hydroxytetradecanoyl]-alpha-D-glucosaminyl 1-phosphate + UMP + 2 H(+)</text>
        <dbReference type="Rhea" id="RHEA:25213"/>
        <dbReference type="ChEBI" id="CHEBI:15377"/>
        <dbReference type="ChEBI" id="CHEBI:15378"/>
        <dbReference type="ChEBI" id="CHEBI:57865"/>
        <dbReference type="ChEBI" id="CHEBI:57957"/>
        <dbReference type="ChEBI" id="CHEBI:78847"/>
        <dbReference type="EC" id="3.6.1.54"/>
    </reaction>
</comment>
<comment type="caution">
    <text evidence="12">The sequence shown here is derived from an EMBL/GenBank/DDBJ whole genome shotgun (WGS) entry which is preliminary data.</text>
</comment>
<feature type="domain" description="Calcineurin-like phosphoesterase" evidence="11">
    <location>
        <begin position="4"/>
        <end position="209"/>
    </location>
</feature>
<evidence type="ECO:0000256" key="4">
    <source>
        <dbReference type="ARBA" id="ARBA00022556"/>
    </source>
</evidence>
<keyword evidence="2 10" id="KW-0444">Lipid biosynthesis</keyword>
<feature type="binding site" evidence="10">
    <location>
        <begin position="78"/>
        <end position="79"/>
    </location>
    <ligand>
        <name>substrate</name>
    </ligand>
</feature>
<name>A0A9D1WC83_9GAMM</name>
<feature type="binding site" evidence="10">
    <location>
        <position position="40"/>
    </location>
    <ligand>
        <name>Mn(2+)</name>
        <dbReference type="ChEBI" id="CHEBI:29035"/>
        <label>1</label>
    </ligand>
</feature>
<keyword evidence="8 10" id="KW-0472">Membrane</keyword>
<dbReference type="EMBL" id="DXEV01000032">
    <property type="protein sequence ID" value="HIX56142.1"/>
    <property type="molecule type" value="Genomic_DNA"/>
</dbReference>
<evidence type="ECO:0000256" key="8">
    <source>
        <dbReference type="ARBA" id="ARBA00023136"/>
    </source>
</evidence>
<comment type="function">
    <text evidence="10">Hydrolyzes the pyrophosphate bond of UDP-2,3-diacylglucosamine to yield 2,3-diacylglucosamine 1-phosphate (lipid X) and UMP by catalyzing the attack of water at the alpha-P atom. Involved in the biosynthesis of lipid A, a phosphorylated glycolipid that anchors the lipopolysaccharide to the outer membrane of the cell.</text>
</comment>
<dbReference type="AlphaFoldDB" id="A0A9D1WC83"/>
<keyword evidence="4 10" id="KW-0441">Lipid A biosynthesis</keyword>
<proteinExistence type="inferred from homology"/>
<feature type="binding site" evidence="10">
    <location>
        <position position="113"/>
    </location>
    <ligand>
        <name>Mn(2+)</name>
        <dbReference type="ChEBI" id="CHEBI:29035"/>
        <label>2</label>
    </ligand>
</feature>
<evidence type="ECO:0000313" key="13">
    <source>
        <dbReference type="Proteomes" id="UP000886829"/>
    </source>
</evidence>
<gene>
    <name evidence="10" type="primary">lpxH</name>
    <name evidence="12" type="ORF">H9850_01565</name>
</gene>
<evidence type="ECO:0000256" key="10">
    <source>
        <dbReference type="HAMAP-Rule" id="MF_00575"/>
    </source>
</evidence>
<comment type="caution">
    <text evidence="10">Lacks conserved residue(s) required for the propagation of feature annotation.</text>
</comment>
<dbReference type="Pfam" id="PF00149">
    <property type="entry name" value="Metallophos"/>
    <property type="match status" value="1"/>
</dbReference>
<evidence type="ECO:0000256" key="1">
    <source>
        <dbReference type="ARBA" id="ARBA00022475"/>
    </source>
</evidence>
<feature type="binding site" evidence="10">
    <location>
        <position position="40"/>
    </location>
    <ligand>
        <name>Mn(2+)</name>
        <dbReference type="ChEBI" id="CHEBI:29035"/>
        <label>2</label>
    </ligand>
</feature>
<feature type="binding site" evidence="10">
    <location>
        <position position="159"/>
    </location>
    <ligand>
        <name>substrate</name>
    </ligand>
</feature>
<feature type="binding site" evidence="10">
    <location>
        <position position="121"/>
    </location>
    <ligand>
        <name>substrate</name>
    </ligand>
</feature>
<evidence type="ECO:0000259" key="11">
    <source>
        <dbReference type="Pfam" id="PF00149"/>
    </source>
</evidence>
<dbReference type="InterPro" id="IPR029052">
    <property type="entry name" value="Metallo-depent_PP-like"/>
</dbReference>
<keyword evidence="6 10" id="KW-0378">Hydrolase</keyword>
<dbReference type="NCBIfam" id="NF003743">
    <property type="entry name" value="PRK05340.1"/>
    <property type="match status" value="1"/>
</dbReference>
<sequence length="254" mass="29007">MACYIIADLHLQASRPELLQAFSSFVAALKAGDRLFILGDLFNFFIGLDPQDEAQNVVRQVLGQAQERGVDSFFVHGNRDFLLSSREAHSFHMTLLPDTWVLSHNGTNILLTHGDDFCSNDLAYQRYKRKVSNRCLQFLFRLLPLWKRRQIGHSIRMRSQEMTRSPEERELYGVVPATVAEICAYYVEQHAATLFPQRIDYVVHGHIHEFGRHEGECKDLKARLVLGAWGNMLSYCYVDDGGGPVLREEPLPAV</sequence>